<accession>A0ABR4B7E9</accession>
<feature type="region of interest" description="Disordered" evidence="1">
    <location>
        <begin position="38"/>
        <end position="84"/>
    </location>
</feature>
<keyword evidence="4" id="KW-1185">Reference proteome</keyword>
<evidence type="ECO:0000256" key="1">
    <source>
        <dbReference type="SAM" id="MobiDB-lite"/>
    </source>
</evidence>
<comment type="caution">
    <text evidence="3">The sequence shown here is derived from an EMBL/GenBank/DDBJ whole genome shotgun (WGS) entry which is preliminary data.</text>
</comment>
<feature type="signal peptide" evidence="2">
    <location>
        <begin position="1"/>
        <end position="20"/>
    </location>
</feature>
<protein>
    <submittedName>
        <fullName evidence="3">Uncharacterized protein</fullName>
    </submittedName>
</protein>
<dbReference type="EMBL" id="JBHFEH010000019">
    <property type="protein sequence ID" value="KAL2053786.1"/>
    <property type="molecule type" value="Genomic_DNA"/>
</dbReference>
<evidence type="ECO:0000313" key="4">
    <source>
        <dbReference type="Proteomes" id="UP001590951"/>
    </source>
</evidence>
<sequence>MYLSIVLYMNLFAIFSQTQAQPLRHHLSLHYSTHQHHMHLHHHLSGSKLSPSEDLGPKTFRHVPQDHPLPSPRDPGLPYDQDSSFHTLLRHDEHLTIRDEAHTGADP</sequence>
<organism evidence="3 4">
    <name type="scientific">Lepraria finkii</name>
    <dbReference type="NCBI Taxonomy" id="1340010"/>
    <lineage>
        <taxon>Eukaryota</taxon>
        <taxon>Fungi</taxon>
        <taxon>Dikarya</taxon>
        <taxon>Ascomycota</taxon>
        <taxon>Pezizomycotina</taxon>
        <taxon>Lecanoromycetes</taxon>
        <taxon>OSLEUM clade</taxon>
        <taxon>Lecanoromycetidae</taxon>
        <taxon>Lecanorales</taxon>
        <taxon>Lecanorineae</taxon>
        <taxon>Stereocaulaceae</taxon>
        <taxon>Lepraria</taxon>
    </lineage>
</organism>
<dbReference type="Proteomes" id="UP001590951">
    <property type="component" value="Unassembled WGS sequence"/>
</dbReference>
<evidence type="ECO:0000313" key="3">
    <source>
        <dbReference type="EMBL" id="KAL2053786.1"/>
    </source>
</evidence>
<proteinExistence type="predicted"/>
<feature type="chain" id="PRO_5046149273" evidence="2">
    <location>
        <begin position="21"/>
        <end position="107"/>
    </location>
</feature>
<keyword evidence="2" id="KW-0732">Signal</keyword>
<reference evidence="3 4" key="1">
    <citation type="submission" date="2024-09" db="EMBL/GenBank/DDBJ databases">
        <title>Rethinking Asexuality: The Enigmatic Case of Functional Sexual Genes in Lepraria (Stereocaulaceae).</title>
        <authorList>
            <person name="Doellman M."/>
            <person name="Sun Y."/>
            <person name="Barcenas-Pena A."/>
            <person name="Lumbsch H.T."/>
            <person name="Grewe F."/>
        </authorList>
    </citation>
    <scope>NUCLEOTIDE SEQUENCE [LARGE SCALE GENOMIC DNA]</scope>
    <source>
        <strain evidence="3 4">Grewe 0041</strain>
    </source>
</reference>
<evidence type="ECO:0000256" key="2">
    <source>
        <dbReference type="SAM" id="SignalP"/>
    </source>
</evidence>
<name>A0ABR4B7E9_9LECA</name>
<gene>
    <name evidence="3" type="ORF">ABVK25_006091</name>
</gene>